<evidence type="ECO:0000313" key="3">
    <source>
        <dbReference type="Proteomes" id="UP000823775"/>
    </source>
</evidence>
<accession>A0ABS8UMJ0</accession>
<keyword evidence="1" id="KW-1133">Transmembrane helix</keyword>
<dbReference type="Proteomes" id="UP000823775">
    <property type="component" value="Unassembled WGS sequence"/>
</dbReference>
<dbReference type="EMBL" id="JACEIK010002135">
    <property type="protein sequence ID" value="MCD9559352.1"/>
    <property type="molecule type" value="Genomic_DNA"/>
</dbReference>
<name>A0ABS8UMJ0_DATST</name>
<proteinExistence type="predicted"/>
<feature type="transmembrane region" description="Helical" evidence="1">
    <location>
        <begin position="43"/>
        <end position="65"/>
    </location>
</feature>
<sequence length="73" mass="8067">MHFGPLCNVEQIKKWRIVRLARLEWGGKVRVDAEGDGGVMFPVYFALFIIGAFLSILVANVITLVGSAPSYPM</sequence>
<feature type="non-terminal residue" evidence="2">
    <location>
        <position position="73"/>
    </location>
</feature>
<keyword evidence="1" id="KW-0472">Membrane</keyword>
<comment type="caution">
    <text evidence="2">The sequence shown here is derived from an EMBL/GenBank/DDBJ whole genome shotgun (WGS) entry which is preliminary data.</text>
</comment>
<gene>
    <name evidence="2" type="ORF">HAX54_017253</name>
</gene>
<evidence type="ECO:0000313" key="2">
    <source>
        <dbReference type="EMBL" id="MCD9559352.1"/>
    </source>
</evidence>
<protein>
    <submittedName>
        <fullName evidence="2">Uncharacterized protein</fullName>
    </submittedName>
</protein>
<evidence type="ECO:0000256" key="1">
    <source>
        <dbReference type="SAM" id="Phobius"/>
    </source>
</evidence>
<keyword evidence="3" id="KW-1185">Reference proteome</keyword>
<organism evidence="2 3">
    <name type="scientific">Datura stramonium</name>
    <name type="common">Jimsonweed</name>
    <name type="synonym">Common thornapple</name>
    <dbReference type="NCBI Taxonomy" id="4076"/>
    <lineage>
        <taxon>Eukaryota</taxon>
        <taxon>Viridiplantae</taxon>
        <taxon>Streptophyta</taxon>
        <taxon>Embryophyta</taxon>
        <taxon>Tracheophyta</taxon>
        <taxon>Spermatophyta</taxon>
        <taxon>Magnoliopsida</taxon>
        <taxon>eudicotyledons</taxon>
        <taxon>Gunneridae</taxon>
        <taxon>Pentapetalae</taxon>
        <taxon>asterids</taxon>
        <taxon>lamiids</taxon>
        <taxon>Solanales</taxon>
        <taxon>Solanaceae</taxon>
        <taxon>Solanoideae</taxon>
        <taxon>Datureae</taxon>
        <taxon>Datura</taxon>
    </lineage>
</organism>
<keyword evidence="1" id="KW-0812">Transmembrane</keyword>
<reference evidence="2 3" key="1">
    <citation type="journal article" date="2021" name="BMC Genomics">
        <title>Datura genome reveals duplications of psychoactive alkaloid biosynthetic genes and high mutation rate following tissue culture.</title>
        <authorList>
            <person name="Rajewski A."/>
            <person name="Carter-House D."/>
            <person name="Stajich J."/>
            <person name="Litt A."/>
        </authorList>
    </citation>
    <scope>NUCLEOTIDE SEQUENCE [LARGE SCALE GENOMIC DNA]</scope>
    <source>
        <strain evidence="2">AR-01</strain>
    </source>
</reference>